<feature type="signal peptide" evidence="5">
    <location>
        <begin position="1"/>
        <end position="27"/>
    </location>
</feature>
<dbReference type="InterPro" id="IPR009056">
    <property type="entry name" value="Cyt_c-like_dom"/>
</dbReference>
<dbReference type="OrthoDB" id="8689082at2"/>
<comment type="caution">
    <text evidence="7">The sequence shown here is derived from an EMBL/GenBank/DDBJ whole genome shotgun (WGS) entry which is preliminary data.</text>
</comment>
<proteinExistence type="predicted"/>
<dbReference type="AlphaFoldDB" id="A0A424WIZ3"/>
<dbReference type="InterPro" id="IPR036909">
    <property type="entry name" value="Cyt_c-like_dom_sf"/>
</dbReference>
<evidence type="ECO:0000256" key="3">
    <source>
        <dbReference type="ARBA" id="ARBA00023004"/>
    </source>
</evidence>
<accession>A0A424WIZ3</accession>
<feature type="domain" description="Cytochrome c" evidence="6">
    <location>
        <begin position="34"/>
        <end position="112"/>
    </location>
</feature>
<dbReference type="Pfam" id="PF13442">
    <property type="entry name" value="Cytochrome_CBB3"/>
    <property type="match status" value="1"/>
</dbReference>
<dbReference type="EMBL" id="QVXO01000004">
    <property type="protein sequence ID" value="RPJ93057.1"/>
    <property type="molecule type" value="Genomic_DNA"/>
</dbReference>
<dbReference type="GO" id="GO:0009055">
    <property type="term" value="F:electron transfer activity"/>
    <property type="evidence" value="ECO:0007669"/>
    <property type="project" value="InterPro"/>
</dbReference>
<dbReference type="PROSITE" id="PS51007">
    <property type="entry name" value="CYTC"/>
    <property type="match status" value="1"/>
</dbReference>
<dbReference type="SUPFAM" id="SSF46626">
    <property type="entry name" value="Cytochrome c"/>
    <property type="match status" value="1"/>
</dbReference>
<dbReference type="GO" id="GO:0046872">
    <property type="term" value="F:metal ion binding"/>
    <property type="evidence" value="ECO:0007669"/>
    <property type="project" value="UniProtKB-KW"/>
</dbReference>
<evidence type="ECO:0000256" key="1">
    <source>
        <dbReference type="ARBA" id="ARBA00022617"/>
    </source>
</evidence>
<evidence type="ECO:0000256" key="2">
    <source>
        <dbReference type="ARBA" id="ARBA00022723"/>
    </source>
</evidence>
<evidence type="ECO:0000256" key="5">
    <source>
        <dbReference type="SAM" id="SignalP"/>
    </source>
</evidence>
<dbReference type="RefSeq" id="WP_118931720.1">
    <property type="nucleotide sequence ID" value="NZ_CP061008.1"/>
</dbReference>
<keyword evidence="5" id="KW-0732">Signal</keyword>
<evidence type="ECO:0000256" key="4">
    <source>
        <dbReference type="PROSITE-ProRule" id="PRU00433"/>
    </source>
</evidence>
<sequence>MRPGRGLTCLALACCTGLGAAAGQVQAAPDLDPADRQRLIHLVRQDCGSCHGLRLSGGLGPALTPQALAGKPPAYLEQAILHGLPGTAMPGWRGMLAPDEAAWIAARLLQGFPEE</sequence>
<organism evidence="7 8">
    <name type="scientific">Alcaligenes xylosoxydans xylosoxydans</name>
    <name type="common">Achromobacter xylosoxidans</name>
    <dbReference type="NCBI Taxonomy" id="85698"/>
    <lineage>
        <taxon>Bacteria</taxon>
        <taxon>Pseudomonadati</taxon>
        <taxon>Pseudomonadota</taxon>
        <taxon>Betaproteobacteria</taxon>
        <taxon>Burkholderiales</taxon>
        <taxon>Alcaligenaceae</taxon>
        <taxon>Achromobacter</taxon>
    </lineage>
</organism>
<name>A0A424WIZ3_ALCXX</name>
<keyword evidence="1 4" id="KW-0349">Heme</keyword>
<evidence type="ECO:0000259" key="6">
    <source>
        <dbReference type="PROSITE" id="PS51007"/>
    </source>
</evidence>
<evidence type="ECO:0000313" key="8">
    <source>
        <dbReference type="Proteomes" id="UP000285324"/>
    </source>
</evidence>
<evidence type="ECO:0000313" key="7">
    <source>
        <dbReference type="EMBL" id="RPJ93057.1"/>
    </source>
</evidence>
<reference evidence="7 8" key="1">
    <citation type="submission" date="2018-08" db="EMBL/GenBank/DDBJ databases">
        <title>Achromobacter xylosoxidans Genome sequencing and assembly.</title>
        <authorList>
            <person name="Wang R."/>
            <person name="Rensing C."/>
            <person name="Li Y."/>
        </authorList>
    </citation>
    <scope>NUCLEOTIDE SEQUENCE [LARGE SCALE GENOMIC DNA]</scope>
    <source>
        <strain evidence="7 8">GD003A</strain>
    </source>
</reference>
<dbReference type="Proteomes" id="UP000285324">
    <property type="component" value="Unassembled WGS sequence"/>
</dbReference>
<gene>
    <name evidence="7" type="ORF">DY367_03855</name>
</gene>
<dbReference type="Gene3D" id="1.10.760.10">
    <property type="entry name" value="Cytochrome c-like domain"/>
    <property type="match status" value="1"/>
</dbReference>
<dbReference type="GO" id="GO:0020037">
    <property type="term" value="F:heme binding"/>
    <property type="evidence" value="ECO:0007669"/>
    <property type="project" value="InterPro"/>
</dbReference>
<keyword evidence="2 4" id="KW-0479">Metal-binding</keyword>
<protein>
    <submittedName>
        <fullName evidence="7">Cytochrome c</fullName>
    </submittedName>
</protein>
<feature type="chain" id="PRO_5019394225" evidence="5">
    <location>
        <begin position="28"/>
        <end position="115"/>
    </location>
</feature>
<keyword evidence="3 4" id="KW-0408">Iron</keyword>